<feature type="region of interest" description="Disordered" evidence="9">
    <location>
        <begin position="34"/>
        <end position="70"/>
    </location>
</feature>
<protein>
    <recommendedName>
        <fullName evidence="10">C2H2-type domain-containing protein</fullName>
    </recommendedName>
</protein>
<proteinExistence type="predicted"/>
<comment type="subcellular location">
    <subcellularLocation>
        <location evidence="1">Nucleus</location>
    </subcellularLocation>
</comment>
<evidence type="ECO:0000259" key="10">
    <source>
        <dbReference type="PROSITE" id="PS50157"/>
    </source>
</evidence>
<dbReference type="PROSITE" id="PS00028">
    <property type="entry name" value="ZINC_FINGER_C2H2_1"/>
    <property type="match status" value="1"/>
</dbReference>
<evidence type="ECO:0000256" key="7">
    <source>
        <dbReference type="ARBA" id="ARBA00023242"/>
    </source>
</evidence>
<keyword evidence="7" id="KW-0539">Nucleus</keyword>
<gene>
    <name evidence="11" type="ORF">SVIM_LOCUS406738</name>
</gene>
<dbReference type="InterPro" id="IPR036236">
    <property type="entry name" value="Znf_C2H2_sf"/>
</dbReference>
<organism evidence="11">
    <name type="scientific">Salix viminalis</name>
    <name type="common">Common osier</name>
    <name type="synonym">Basket willow</name>
    <dbReference type="NCBI Taxonomy" id="40686"/>
    <lineage>
        <taxon>Eukaryota</taxon>
        <taxon>Viridiplantae</taxon>
        <taxon>Streptophyta</taxon>
        <taxon>Embryophyta</taxon>
        <taxon>Tracheophyta</taxon>
        <taxon>Spermatophyta</taxon>
        <taxon>Magnoliopsida</taxon>
        <taxon>eudicotyledons</taxon>
        <taxon>Gunneridae</taxon>
        <taxon>Pentapetalae</taxon>
        <taxon>rosids</taxon>
        <taxon>fabids</taxon>
        <taxon>Malpighiales</taxon>
        <taxon>Salicaceae</taxon>
        <taxon>Saliceae</taxon>
        <taxon>Salix</taxon>
    </lineage>
</organism>
<dbReference type="InterPro" id="IPR052426">
    <property type="entry name" value="Plant_dev_regulator"/>
</dbReference>
<dbReference type="PROSITE" id="PS50157">
    <property type="entry name" value="ZINC_FINGER_C2H2_2"/>
    <property type="match status" value="1"/>
</dbReference>
<feature type="domain" description="C2H2-type" evidence="10">
    <location>
        <begin position="22"/>
        <end position="49"/>
    </location>
</feature>
<keyword evidence="3 8" id="KW-0863">Zinc-finger</keyword>
<evidence type="ECO:0000256" key="6">
    <source>
        <dbReference type="ARBA" id="ARBA00023163"/>
    </source>
</evidence>
<evidence type="ECO:0000313" key="11">
    <source>
        <dbReference type="EMBL" id="VFU56610.1"/>
    </source>
</evidence>
<evidence type="ECO:0000256" key="5">
    <source>
        <dbReference type="ARBA" id="ARBA00023015"/>
    </source>
</evidence>
<feature type="compositionally biased region" description="Basic and acidic residues" evidence="9">
    <location>
        <begin position="164"/>
        <end position="174"/>
    </location>
</feature>
<feature type="region of interest" description="Disordered" evidence="9">
    <location>
        <begin position="163"/>
        <end position="187"/>
    </location>
</feature>
<dbReference type="GO" id="GO:0005634">
    <property type="term" value="C:nucleus"/>
    <property type="evidence" value="ECO:0007669"/>
    <property type="project" value="UniProtKB-SubCell"/>
</dbReference>
<dbReference type="SUPFAM" id="SSF57667">
    <property type="entry name" value="beta-beta-alpha zinc fingers"/>
    <property type="match status" value="1"/>
</dbReference>
<dbReference type="AlphaFoldDB" id="A0A6N2MSV1"/>
<dbReference type="PANTHER" id="PTHR45801">
    <property type="entry name" value="OS07G0101800 PROTEIN"/>
    <property type="match status" value="1"/>
</dbReference>
<keyword evidence="6" id="KW-0804">Transcription</keyword>
<evidence type="ECO:0000256" key="2">
    <source>
        <dbReference type="ARBA" id="ARBA00022723"/>
    </source>
</evidence>
<keyword evidence="5" id="KW-0805">Transcription regulation</keyword>
<feature type="compositionally biased region" description="Basic residues" evidence="9">
    <location>
        <begin position="43"/>
        <end position="52"/>
    </location>
</feature>
<dbReference type="PANTHER" id="PTHR45801:SF111">
    <property type="entry name" value="C2H2 AND C2HC ZINC FINGERS SUPERFAMILY PROTEIN"/>
    <property type="match status" value="1"/>
</dbReference>
<dbReference type="EMBL" id="CAADRP010001929">
    <property type="protein sequence ID" value="VFU56610.1"/>
    <property type="molecule type" value="Genomic_DNA"/>
</dbReference>
<dbReference type="GO" id="GO:0008270">
    <property type="term" value="F:zinc ion binding"/>
    <property type="evidence" value="ECO:0007669"/>
    <property type="project" value="UniProtKB-KW"/>
</dbReference>
<accession>A0A6N2MSV1</accession>
<sequence length="196" mass="21452">MEKDSETSSDEETVTSKLRSRYMCSQCDREFESGHALSGHCNAHSKKRKRKCMPGSVAEPPVAPRNGSGFTHGAPTLAVQSGVKYHETGDGSSSSTRPQGGIKKDIELKIEAHHRSHPYDRDVKNEAPRGGRLLNIMTLTHGVKINRRVDMDLARTVTNPVAEVSRKENGDDTKLTSGKNGDEDLDLELRLGFGPA</sequence>
<evidence type="ECO:0000256" key="1">
    <source>
        <dbReference type="ARBA" id="ARBA00004123"/>
    </source>
</evidence>
<keyword evidence="4" id="KW-0862">Zinc</keyword>
<evidence type="ECO:0000256" key="8">
    <source>
        <dbReference type="PROSITE-ProRule" id="PRU00042"/>
    </source>
</evidence>
<evidence type="ECO:0000256" key="4">
    <source>
        <dbReference type="ARBA" id="ARBA00022833"/>
    </source>
</evidence>
<reference evidence="11" key="1">
    <citation type="submission" date="2019-03" db="EMBL/GenBank/DDBJ databases">
        <authorList>
            <person name="Mank J."/>
            <person name="Almeida P."/>
        </authorList>
    </citation>
    <scope>NUCLEOTIDE SEQUENCE</scope>
    <source>
        <strain evidence="11">78183</strain>
    </source>
</reference>
<dbReference type="InterPro" id="IPR013087">
    <property type="entry name" value="Znf_C2H2_type"/>
</dbReference>
<evidence type="ECO:0000256" key="3">
    <source>
        <dbReference type="ARBA" id="ARBA00022771"/>
    </source>
</evidence>
<evidence type="ECO:0000256" key="9">
    <source>
        <dbReference type="SAM" id="MobiDB-lite"/>
    </source>
</evidence>
<keyword evidence="2" id="KW-0479">Metal-binding</keyword>
<name>A0A6N2MSV1_SALVM</name>